<organism evidence="2">
    <name type="scientific">marine sediment metagenome</name>
    <dbReference type="NCBI Taxonomy" id="412755"/>
    <lineage>
        <taxon>unclassified sequences</taxon>
        <taxon>metagenomes</taxon>
        <taxon>ecological metagenomes</taxon>
    </lineage>
</organism>
<feature type="coiled-coil region" evidence="1">
    <location>
        <begin position="251"/>
        <end position="279"/>
    </location>
</feature>
<name>X1AAZ5_9ZZZZ</name>
<gene>
    <name evidence="2" type="ORF">S01H4_35556</name>
</gene>
<accession>X1AAZ5</accession>
<dbReference type="EMBL" id="BART01018919">
    <property type="protein sequence ID" value="GAG79630.1"/>
    <property type="molecule type" value="Genomic_DNA"/>
</dbReference>
<feature type="non-terminal residue" evidence="2">
    <location>
        <position position="291"/>
    </location>
</feature>
<evidence type="ECO:0000313" key="2">
    <source>
        <dbReference type="EMBL" id="GAG79630.1"/>
    </source>
</evidence>
<feature type="coiled-coil region" evidence="1">
    <location>
        <begin position="10"/>
        <end position="60"/>
    </location>
</feature>
<reference evidence="2" key="1">
    <citation type="journal article" date="2014" name="Front. Microbiol.">
        <title>High frequency of phylogenetically diverse reductive dehalogenase-homologous genes in deep subseafloor sedimentary metagenomes.</title>
        <authorList>
            <person name="Kawai M."/>
            <person name="Futagami T."/>
            <person name="Toyoda A."/>
            <person name="Takaki Y."/>
            <person name="Nishi S."/>
            <person name="Hori S."/>
            <person name="Arai W."/>
            <person name="Tsubouchi T."/>
            <person name="Morono Y."/>
            <person name="Uchiyama I."/>
            <person name="Ito T."/>
            <person name="Fujiyama A."/>
            <person name="Inagaki F."/>
            <person name="Takami H."/>
        </authorList>
    </citation>
    <scope>NUCLEOTIDE SEQUENCE</scope>
    <source>
        <strain evidence="2">Expedition CK06-06</strain>
    </source>
</reference>
<comment type="caution">
    <text evidence="2">The sequence shown here is derived from an EMBL/GenBank/DDBJ whole genome shotgun (WGS) entry which is preliminary data.</text>
</comment>
<keyword evidence="1" id="KW-0175">Coiled coil</keyword>
<evidence type="ECO:0000256" key="1">
    <source>
        <dbReference type="SAM" id="Coils"/>
    </source>
</evidence>
<dbReference type="AlphaFoldDB" id="X1AAZ5"/>
<protein>
    <submittedName>
        <fullName evidence="2">Uncharacterized protein</fullName>
    </submittedName>
</protein>
<proteinExistence type="predicted"/>
<feature type="coiled-coil region" evidence="1">
    <location>
        <begin position="114"/>
        <end position="171"/>
    </location>
</feature>
<sequence length="291" mass="35169">MIAKADLLKKRREQEEEQKLKRELDRLKEERNLEGILKERRRQEREKKKAQQIATKQRERIIQDQMTFREAAYSLLEDGGKYIKMSTPDYDKAISLYVQARDLLAEKIGWEPELTNLNTLIKDLINEKELYLKKKKTEEENTIKRQQEYELFREEMKKQQMETELRKREQQMKFKKLYETQKQAEKIKEEGLKLIDEGKELATKYEFKAAYMKFNNAITKFKNIGWGEQTKFIEKEIENARKFEQRVIDSNRKIKKIHQELENQKIKEEREKKEEAKRIKGTIKEVSVLSG</sequence>